<keyword evidence="11" id="KW-1185">Reference proteome</keyword>
<accession>A0ABN9MBR7</accession>
<dbReference type="Gene3D" id="3.30.420.10">
    <property type="entry name" value="Ribonuclease H-like superfamily/Ribonuclease H"/>
    <property type="match status" value="2"/>
</dbReference>
<evidence type="ECO:0000256" key="7">
    <source>
        <dbReference type="SAM" id="Phobius"/>
    </source>
</evidence>
<keyword evidence="7" id="KW-0812">Transmembrane</keyword>
<comment type="caution">
    <text evidence="10">The sequence shown here is derived from an EMBL/GenBank/DDBJ whole genome shotgun (WGS) entry which is preliminary data.</text>
</comment>
<name>A0ABN9MBR7_9NEOB</name>
<evidence type="ECO:0000259" key="8">
    <source>
        <dbReference type="PROSITE" id="PS50879"/>
    </source>
</evidence>
<dbReference type="EMBL" id="CAUEEQ010052334">
    <property type="protein sequence ID" value="CAJ0961348.1"/>
    <property type="molecule type" value="Genomic_DNA"/>
</dbReference>
<evidence type="ECO:0008006" key="12">
    <source>
        <dbReference type="Google" id="ProtNLM"/>
    </source>
</evidence>
<dbReference type="InterPro" id="IPR002156">
    <property type="entry name" value="RNaseH_domain"/>
</dbReference>
<keyword evidence="2" id="KW-0548">Nucleotidyltransferase</keyword>
<evidence type="ECO:0000256" key="3">
    <source>
        <dbReference type="ARBA" id="ARBA00022722"/>
    </source>
</evidence>
<dbReference type="PROSITE" id="PS50879">
    <property type="entry name" value="RNASE_H_1"/>
    <property type="match status" value="1"/>
</dbReference>
<proteinExistence type="predicted"/>
<evidence type="ECO:0000256" key="5">
    <source>
        <dbReference type="ARBA" id="ARBA00022801"/>
    </source>
</evidence>
<evidence type="ECO:0000256" key="1">
    <source>
        <dbReference type="ARBA" id="ARBA00022679"/>
    </source>
</evidence>
<evidence type="ECO:0000313" key="11">
    <source>
        <dbReference type="Proteomes" id="UP001176940"/>
    </source>
</evidence>
<dbReference type="PROSITE" id="PS50994">
    <property type="entry name" value="INTEGRASE"/>
    <property type="match status" value="1"/>
</dbReference>
<dbReference type="PANTHER" id="PTHR41694">
    <property type="entry name" value="ENDOGENOUS RETROVIRUS GROUP K MEMBER POL PROTEIN"/>
    <property type="match status" value="1"/>
</dbReference>
<dbReference type="SUPFAM" id="SSF53098">
    <property type="entry name" value="Ribonuclease H-like"/>
    <property type="match status" value="2"/>
</dbReference>
<evidence type="ECO:0000256" key="4">
    <source>
        <dbReference type="ARBA" id="ARBA00022759"/>
    </source>
</evidence>
<keyword evidence="7" id="KW-0472">Membrane</keyword>
<reference evidence="10" key="1">
    <citation type="submission" date="2023-07" db="EMBL/GenBank/DDBJ databases">
        <authorList>
            <person name="Stuckert A."/>
        </authorList>
    </citation>
    <scope>NUCLEOTIDE SEQUENCE</scope>
</reference>
<feature type="domain" description="Integrase catalytic" evidence="9">
    <location>
        <begin position="237"/>
        <end position="343"/>
    </location>
</feature>
<keyword evidence="5" id="KW-0378">Hydrolase</keyword>
<sequence>MSAQEAELKALTLACQEATEKVVNIFTNSRYAFGVAHDFGSTWAARGYPTSSGTPVKHAATIKVIVAALDLPLEVAVNKIKTHGRLDSLETRGNFFADKTAKTYAADPFGKEKAVYVSQDTEEGTKGSLMRIIHLHQDKTSDDEKKSWQEGGAKTDEDGVWRMNKKVCLRRNLYPLVTEWPHGITHRGKNQMNDLIWKTYMAPGISTVTQKYCKSCLVCATCNPAPPQKVTQKHFAKPLYPFQRIQIDHIQMPKVGKYEYVLVVTDMFSGWPEAYPVTKMTARVTVKRLMTEVVCRYGVPEGYDAHIAIYYVGCAIYYVGWAIYYAGWAIYYVGMHILKYPMH</sequence>
<keyword evidence="6" id="KW-0695">RNA-directed DNA polymerase</keyword>
<protein>
    <recommendedName>
        <fullName evidence="12">Polyprotein</fullName>
    </recommendedName>
</protein>
<keyword evidence="7" id="KW-1133">Transmembrane helix</keyword>
<dbReference type="Gene3D" id="1.10.340.70">
    <property type="match status" value="1"/>
</dbReference>
<keyword evidence="4" id="KW-0255">Endonuclease</keyword>
<organism evidence="10 11">
    <name type="scientific">Ranitomeya imitator</name>
    <name type="common">mimic poison frog</name>
    <dbReference type="NCBI Taxonomy" id="111125"/>
    <lineage>
        <taxon>Eukaryota</taxon>
        <taxon>Metazoa</taxon>
        <taxon>Chordata</taxon>
        <taxon>Craniata</taxon>
        <taxon>Vertebrata</taxon>
        <taxon>Euteleostomi</taxon>
        <taxon>Amphibia</taxon>
        <taxon>Batrachia</taxon>
        <taxon>Anura</taxon>
        <taxon>Neobatrachia</taxon>
        <taxon>Hyloidea</taxon>
        <taxon>Dendrobatidae</taxon>
        <taxon>Dendrobatinae</taxon>
        <taxon>Ranitomeya</taxon>
    </lineage>
</organism>
<dbReference type="InterPro" id="IPR036397">
    <property type="entry name" value="RNaseH_sf"/>
</dbReference>
<evidence type="ECO:0000256" key="6">
    <source>
        <dbReference type="ARBA" id="ARBA00022918"/>
    </source>
</evidence>
<feature type="transmembrane region" description="Helical" evidence="7">
    <location>
        <begin position="308"/>
        <end position="333"/>
    </location>
</feature>
<evidence type="ECO:0000256" key="2">
    <source>
        <dbReference type="ARBA" id="ARBA00022695"/>
    </source>
</evidence>
<gene>
    <name evidence="10" type="ORF">RIMI_LOCUS17712770</name>
</gene>
<dbReference type="Pfam" id="PF17921">
    <property type="entry name" value="Integrase_H2C2"/>
    <property type="match status" value="1"/>
</dbReference>
<dbReference type="PANTHER" id="PTHR41694:SF5">
    <property type="entry name" value="RIBONUCLEASE H"/>
    <property type="match status" value="1"/>
</dbReference>
<feature type="domain" description="RNase H type-1" evidence="8">
    <location>
        <begin position="1"/>
        <end position="106"/>
    </location>
</feature>
<dbReference type="InterPro" id="IPR001584">
    <property type="entry name" value="Integrase_cat-core"/>
</dbReference>
<dbReference type="Proteomes" id="UP001176940">
    <property type="component" value="Unassembled WGS sequence"/>
</dbReference>
<evidence type="ECO:0000313" key="10">
    <source>
        <dbReference type="EMBL" id="CAJ0961348.1"/>
    </source>
</evidence>
<evidence type="ECO:0000259" key="9">
    <source>
        <dbReference type="PROSITE" id="PS50994"/>
    </source>
</evidence>
<dbReference type="InterPro" id="IPR012337">
    <property type="entry name" value="RNaseH-like_sf"/>
</dbReference>
<dbReference type="InterPro" id="IPR041588">
    <property type="entry name" value="Integrase_H2C2"/>
</dbReference>
<dbReference type="Pfam" id="PF00075">
    <property type="entry name" value="RNase_H"/>
    <property type="match status" value="1"/>
</dbReference>
<keyword evidence="3" id="KW-0540">Nuclease</keyword>
<keyword evidence="1" id="KW-0808">Transferase</keyword>